<dbReference type="EC" id="2.3.1.9" evidence="2"/>
<evidence type="ECO:0000256" key="6">
    <source>
        <dbReference type="ARBA" id="ARBA00040529"/>
    </source>
</evidence>
<keyword evidence="3 8" id="KW-0808">Transferase</keyword>
<dbReference type="PANTHER" id="PTHR18919:SF107">
    <property type="entry name" value="ACETYL-COA ACETYLTRANSFERASE, CYTOSOLIC"/>
    <property type="match status" value="1"/>
</dbReference>
<evidence type="ECO:0000313" key="12">
    <source>
        <dbReference type="EMBL" id="SNR28892.1"/>
    </source>
</evidence>
<name>A0A238V2Y9_9ACTN</name>
<gene>
    <name evidence="12" type="ORF">SAMN06264365_101617</name>
</gene>
<dbReference type="InterPro" id="IPR020617">
    <property type="entry name" value="Thiolase_C"/>
</dbReference>
<evidence type="ECO:0000256" key="9">
    <source>
        <dbReference type="SAM" id="MobiDB-lite"/>
    </source>
</evidence>
<dbReference type="GO" id="GO:0003985">
    <property type="term" value="F:acetyl-CoA C-acetyltransferase activity"/>
    <property type="evidence" value="ECO:0007669"/>
    <property type="project" value="UniProtKB-EC"/>
</dbReference>
<accession>A0A238V2Y9</accession>
<dbReference type="InterPro" id="IPR020615">
    <property type="entry name" value="Thiolase_acyl_enz_int_AS"/>
</dbReference>
<dbReference type="InterPro" id="IPR020610">
    <property type="entry name" value="Thiolase_AS"/>
</dbReference>
<dbReference type="Pfam" id="PF00108">
    <property type="entry name" value="Thiolase_N"/>
    <property type="match status" value="1"/>
</dbReference>
<organism evidence="12 13">
    <name type="scientific">Actinoplanes regularis</name>
    <dbReference type="NCBI Taxonomy" id="52697"/>
    <lineage>
        <taxon>Bacteria</taxon>
        <taxon>Bacillati</taxon>
        <taxon>Actinomycetota</taxon>
        <taxon>Actinomycetes</taxon>
        <taxon>Micromonosporales</taxon>
        <taxon>Micromonosporaceae</taxon>
        <taxon>Actinoplanes</taxon>
    </lineage>
</organism>
<evidence type="ECO:0000256" key="3">
    <source>
        <dbReference type="ARBA" id="ARBA00022679"/>
    </source>
</evidence>
<dbReference type="PROSITE" id="PS00098">
    <property type="entry name" value="THIOLASE_1"/>
    <property type="match status" value="1"/>
</dbReference>
<dbReference type="PROSITE" id="PS00737">
    <property type="entry name" value="THIOLASE_2"/>
    <property type="match status" value="1"/>
</dbReference>
<dbReference type="Pfam" id="PF02803">
    <property type="entry name" value="Thiolase_C"/>
    <property type="match status" value="1"/>
</dbReference>
<feature type="active site" description="Acyl-thioester intermediate" evidence="7">
    <location>
        <position position="90"/>
    </location>
</feature>
<evidence type="ECO:0000256" key="8">
    <source>
        <dbReference type="RuleBase" id="RU003557"/>
    </source>
</evidence>
<dbReference type="SUPFAM" id="SSF53901">
    <property type="entry name" value="Thiolase-like"/>
    <property type="match status" value="2"/>
</dbReference>
<keyword evidence="13" id="KW-1185">Reference proteome</keyword>
<dbReference type="Gene3D" id="3.40.47.10">
    <property type="match status" value="2"/>
</dbReference>
<evidence type="ECO:0000259" key="11">
    <source>
        <dbReference type="Pfam" id="PF02803"/>
    </source>
</evidence>
<dbReference type="Proteomes" id="UP000198415">
    <property type="component" value="Unassembled WGS sequence"/>
</dbReference>
<feature type="domain" description="Thiolase N-terminal" evidence="10">
    <location>
        <begin position="7"/>
        <end position="263"/>
    </location>
</feature>
<dbReference type="InterPro" id="IPR016039">
    <property type="entry name" value="Thiolase-like"/>
</dbReference>
<evidence type="ECO:0000259" key="10">
    <source>
        <dbReference type="Pfam" id="PF00108"/>
    </source>
</evidence>
<dbReference type="PANTHER" id="PTHR18919">
    <property type="entry name" value="ACETYL-COA C-ACYLTRANSFERASE"/>
    <property type="match status" value="1"/>
</dbReference>
<dbReference type="NCBIfam" id="TIGR01930">
    <property type="entry name" value="AcCoA-C-Actrans"/>
    <property type="match status" value="1"/>
</dbReference>
<evidence type="ECO:0000256" key="2">
    <source>
        <dbReference type="ARBA" id="ARBA00012705"/>
    </source>
</evidence>
<feature type="active site" description="Proton acceptor" evidence="7">
    <location>
        <position position="380"/>
    </location>
</feature>
<evidence type="ECO:0000256" key="5">
    <source>
        <dbReference type="ARBA" id="ARBA00030755"/>
    </source>
</evidence>
<dbReference type="RefSeq" id="WP_089291375.1">
    <property type="nucleotide sequence ID" value="NZ_BOMU01000005.1"/>
</dbReference>
<dbReference type="InterPro" id="IPR020613">
    <property type="entry name" value="Thiolase_CS"/>
</dbReference>
<dbReference type="PROSITE" id="PS00099">
    <property type="entry name" value="THIOLASE_3"/>
    <property type="match status" value="1"/>
</dbReference>
<feature type="active site" description="Proton acceptor" evidence="7">
    <location>
        <position position="350"/>
    </location>
</feature>
<evidence type="ECO:0000313" key="13">
    <source>
        <dbReference type="Proteomes" id="UP000198415"/>
    </source>
</evidence>
<sequence length="395" mass="40236">MTVTSSVIISGARTPMGRLLGNLKHLSGTALGAHAIAAALTRGGVAPEQVQYVILGQVLQAGAGQIPARQAAVAAGIPMSTPALTINKVCLSGLDAIALADQLIRAGECEIVVAGGMESMTNAPHLLMDQRRGTKFGDTVVRDHMALDGLTDPWAGVSMGESTEISGAALNISRAEQDAFAALSHQRAAAAQREGRFADEIAPLPSGDRKAPGLIDTDEGVRPDTTAESLGKLRPAFTPDGTITAATSSPISDGAAAVVVMSRAKAEELGLTWIAEIVAHGNVAGPDSSLQSQPANAIRHGLDKAGLTVEDLDLIEINEAFAQVAIQSMRELKVDESKVNVNGGAIALGHPIGMSGARVVLTLAMELKRRGGGTGAAALCGGGGQGDALIIKVPA</sequence>
<feature type="region of interest" description="Disordered" evidence="9">
    <location>
        <begin position="202"/>
        <end position="226"/>
    </location>
</feature>
<dbReference type="InterPro" id="IPR002155">
    <property type="entry name" value="Thiolase"/>
</dbReference>
<dbReference type="PIRSF" id="PIRSF000429">
    <property type="entry name" value="Ac-CoA_Ac_transf"/>
    <property type="match status" value="1"/>
</dbReference>
<dbReference type="AlphaFoldDB" id="A0A238V2Y9"/>
<keyword evidence="4 8" id="KW-0012">Acyltransferase</keyword>
<reference evidence="12 13" key="1">
    <citation type="submission" date="2017-06" db="EMBL/GenBank/DDBJ databases">
        <authorList>
            <person name="Kim H.J."/>
            <person name="Triplett B.A."/>
        </authorList>
    </citation>
    <scope>NUCLEOTIDE SEQUENCE [LARGE SCALE GENOMIC DNA]</scope>
    <source>
        <strain evidence="12 13">DSM 43151</strain>
    </source>
</reference>
<protein>
    <recommendedName>
        <fullName evidence="6">Probable acetyl-CoA acetyltransferase</fullName>
        <ecNumber evidence="2">2.3.1.9</ecNumber>
    </recommendedName>
    <alternativeName>
        <fullName evidence="5">Acetoacetyl-CoA thiolase</fullName>
    </alternativeName>
</protein>
<evidence type="ECO:0000256" key="7">
    <source>
        <dbReference type="PIRSR" id="PIRSR000429-1"/>
    </source>
</evidence>
<evidence type="ECO:0000256" key="1">
    <source>
        <dbReference type="ARBA" id="ARBA00010982"/>
    </source>
</evidence>
<dbReference type="OrthoDB" id="5167532at2"/>
<evidence type="ECO:0000256" key="4">
    <source>
        <dbReference type="ARBA" id="ARBA00023315"/>
    </source>
</evidence>
<dbReference type="CDD" id="cd00751">
    <property type="entry name" value="thiolase"/>
    <property type="match status" value="1"/>
</dbReference>
<dbReference type="EMBL" id="FZNR01000001">
    <property type="protein sequence ID" value="SNR28892.1"/>
    <property type="molecule type" value="Genomic_DNA"/>
</dbReference>
<feature type="domain" description="Thiolase C-terminal" evidence="11">
    <location>
        <begin position="272"/>
        <end position="392"/>
    </location>
</feature>
<dbReference type="InterPro" id="IPR020616">
    <property type="entry name" value="Thiolase_N"/>
</dbReference>
<proteinExistence type="inferred from homology"/>
<comment type="similarity">
    <text evidence="1 8">Belongs to the thiolase-like superfamily. Thiolase family.</text>
</comment>